<evidence type="ECO:0000313" key="3">
    <source>
        <dbReference type="Proteomes" id="UP000030437"/>
    </source>
</evidence>
<feature type="transmembrane region" description="Helical" evidence="1">
    <location>
        <begin position="68"/>
        <end position="91"/>
    </location>
</feature>
<proteinExistence type="predicted"/>
<dbReference type="eggNOG" id="ENOG502ZNEX">
    <property type="taxonomic scope" value="Bacteria"/>
</dbReference>
<gene>
    <name evidence="2" type="ORF">CD32_18745</name>
</gene>
<organism evidence="2 3">
    <name type="scientific">Lysinibacillus odysseyi 34hs-1 = NBRC 100172</name>
    <dbReference type="NCBI Taxonomy" id="1220589"/>
    <lineage>
        <taxon>Bacteria</taxon>
        <taxon>Bacillati</taxon>
        <taxon>Bacillota</taxon>
        <taxon>Bacilli</taxon>
        <taxon>Bacillales</taxon>
        <taxon>Bacillaceae</taxon>
        <taxon>Lysinibacillus</taxon>
    </lineage>
</organism>
<keyword evidence="1" id="KW-0472">Membrane</keyword>
<dbReference type="EMBL" id="JPVP01000059">
    <property type="protein sequence ID" value="KGR82875.1"/>
    <property type="molecule type" value="Genomic_DNA"/>
</dbReference>
<evidence type="ECO:0000256" key="1">
    <source>
        <dbReference type="SAM" id="Phobius"/>
    </source>
</evidence>
<name>A0A0A3IHE0_9BACI</name>
<evidence type="ECO:0000313" key="2">
    <source>
        <dbReference type="EMBL" id="KGR82875.1"/>
    </source>
</evidence>
<protein>
    <submittedName>
        <fullName evidence="2">Uncharacterized protein</fullName>
    </submittedName>
</protein>
<dbReference type="RefSeq" id="WP_036157501.1">
    <property type="nucleotide sequence ID" value="NZ_AVCX01000002.1"/>
</dbReference>
<dbReference type="Proteomes" id="UP000030437">
    <property type="component" value="Unassembled WGS sequence"/>
</dbReference>
<accession>A0A0A3IHE0</accession>
<keyword evidence="3" id="KW-1185">Reference proteome</keyword>
<sequence>MHTTCENCSRPYTELATLTMEGHAADLCVTCQHILAQNKERFLQLVRSKSMAESNVEMKRKHRMLSTLLVAGVAGVTFIMGVGAAESIGIFTESQSIGQTEYLSFALLKQL</sequence>
<keyword evidence="1" id="KW-0812">Transmembrane</keyword>
<comment type="caution">
    <text evidence="2">The sequence shown here is derived from an EMBL/GenBank/DDBJ whole genome shotgun (WGS) entry which is preliminary data.</text>
</comment>
<dbReference type="OrthoDB" id="2968215at2"/>
<dbReference type="AlphaFoldDB" id="A0A0A3IHE0"/>
<reference evidence="2 3" key="1">
    <citation type="submission" date="2014-02" db="EMBL/GenBank/DDBJ databases">
        <title>Draft genome sequence of Lysinibacillus odysseyi NBRC 100172.</title>
        <authorList>
            <person name="Zhang F."/>
            <person name="Wang G."/>
            <person name="Zhang L."/>
        </authorList>
    </citation>
    <scope>NUCLEOTIDE SEQUENCE [LARGE SCALE GENOMIC DNA]</scope>
    <source>
        <strain evidence="2 3">NBRC 100172</strain>
    </source>
</reference>
<keyword evidence="1" id="KW-1133">Transmembrane helix</keyword>